<dbReference type="Gene3D" id="3.10.200.10">
    <property type="entry name" value="Alpha carbonic anhydrase"/>
    <property type="match status" value="1"/>
</dbReference>
<protein>
    <recommendedName>
        <fullName evidence="5 10">Carbonic anhydrase</fullName>
        <ecNumber evidence="4 10">4.2.1.1</ecNumber>
    </recommendedName>
</protein>
<name>A0A9X2JLW4_9LACO</name>
<gene>
    <name evidence="12" type="ORF">LB941_08255</name>
</gene>
<dbReference type="PROSITE" id="PS00162">
    <property type="entry name" value="ALPHA_CA_1"/>
    <property type="match status" value="1"/>
</dbReference>
<dbReference type="InterPro" id="IPR023561">
    <property type="entry name" value="Carbonic_anhydrase_a-class"/>
</dbReference>
<evidence type="ECO:0000256" key="4">
    <source>
        <dbReference type="ARBA" id="ARBA00012925"/>
    </source>
</evidence>
<dbReference type="EC" id="4.2.1.1" evidence="4 10"/>
<accession>A0A9X2JLW4</accession>
<dbReference type="GO" id="GO:0008270">
    <property type="term" value="F:zinc ion binding"/>
    <property type="evidence" value="ECO:0007669"/>
    <property type="project" value="UniProtKB-UniRule"/>
</dbReference>
<organism evidence="12 13">
    <name type="scientific">Ligilactobacillus ubinensis</name>
    <dbReference type="NCBI Taxonomy" id="2876789"/>
    <lineage>
        <taxon>Bacteria</taxon>
        <taxon>Bacillati</taxon>
        <taxon>Bacillota</taxon>
        <taxon>Bacilli</taxon>
        <taxon>Lactobacillales</taxon>
        <taxon>Lactobacillaceae</taxon>
        <taxon>Ligilactobacillus</taxon>
    </lineage>
</organism>
<evidence type="ECO:0000256" key="9">
    <source>
        <dbReference type="ARBA" id="ARBA00048348"/>
    </source>
</evidence>
<keyword evidence="13" id="KW-1185">Reference proteome</keyword>
<dbReference type="InterPro" id="IPR041891">
    <property type="entry name" value="Alpha_CA_prokaryot-like"/>
</dbReference>
<keyword evidence="7 10" id="KW-0862">Zinc</keyword>
<evidence type="ECO:0000256" key="7">
    <source>
        <dbReference type="ARBA" id="ARBA00022833"/>
    </source>
</evidence>
<feature type="domain" description="Alpha-carbonic anhydrase" evidence="11">
    <location>
        <begin position="2"/>
        <end position="207"/>
    </location>
</feature>
<comment type="function">
    <text evidence="2 10">Reversible hydration of carbon dioxide.</text>
</comment>
<dbReference type="InterPro" id="IPR001148">
    <property type="entry name" value="CA_dom"/>
</dbReference>
<comment type="similarity">
    <text evidence="3 10">Belongs to the alpha-carbonic anhydrase family.</text>
</comment>
<evidence type="ECO:0000313" key="12">
    <source>
        <dbReference type="EMBL" id="MCP0887324.1"/>
    </source>
</evidence>
<dbReference type="InterPro" id="IPR018338">
    <property type="entry name" value="Carbonic_anhydrase_a-class_CS"/>
</dbReference>
<proteinExistence type="inferred from homology"/>
<evidence type="ECO:0000256" key="1">
    <source>
        <dbReference type="ARBA" id="ARBA00001947"/>
    </source>
</evidence>
<keyword evidence="8 10" id="KW-0456">Lyase</keyword>
<dbReference type="CDD" id="cd03124">
    <property type="entry name" value="alpha_CA_prokaryotic_like"/>
    <property type="match status" value="1"/>
</dbReference>
<evidence type="ECO:0000256" key="2">
    <source>
        <dbReference type="ARBA" id="ARBA00002904"/>
    </source>
</evidence>
<dbReference type="Pfam" id="PF00194">
    <property type="entry name" value="Carb_anhydrase"/>
    <property type="match status" value="1"/>
</dbReference>
<dbReference type="GO" id="GO:0004089">
    <property type="term" value="F:carbonate dehydratase activity"/>
    <property type="evidence" value="ECO:0007669"/>
    <property type="project" value="UniProtKB-UniRule"/>
</dbReference>
<dbReference type="PROSITE" id="PS51144">
    <property type="entry name" value="ALPHA_CA_2"/>
    <property type="match status" value="1"/>
</dbReference>
<dbReference type="AlphaFoldDB" id="A0A9X2JLW4"/>
<evidence type="ECO:0000259" key="11">
    <source>
        <dbReference type="PROSITE" id="PS51144"/>
    </source>
</evidence>
<dbReference type="Proteomes" id="UP001139006">
    <property type="component" value="Unassembled WGS sequence"/>
</dbReference>
<dbReference type="PANTHER" id="PTHR18952">
    <property type="entry name" value="CARBONIC ANHYDRASE"/>
    <property type="match status" value="1"/>
</dbReference>
<comment type="caution">
    <text evidence="12">The sequence shown here is derived from an EMBL/GenBank/DDBJ whole genome shotgun (WGS) entry which is preliminary data.</text>
</comment>
<keyword evidence="6 10" id="KW-0479">Metal-binding</keyword>
<evidence type="ECO:0000256" key="10">
    <source>
        <dbReference type="RuleBase" id="RU367011"/>
    </source>
</evidence>
<sequence length="207" mass="24120">MQRLDYSKQNQWEKLDSNQSPINLEQTIAKKYSWSKQPLKINFGDSLLEKELKDTGDQFFLDGTLQLGKKHYLFERMHFHDGSEHFLETKQFDCELHFVAKAKNDSLLVLAILGNVVSQNNISNNLERVLDTQISAKIFNQILPKKLSYFEYKGSLTTPPLLSNVTWIVLTQPIAISQNFLDMLHSDFPNNHRELQPVNNREINYYS</sequence>
<reference evidence="12 13" key="1">
    <citation type="journal article" date="2023" name="Int. J. Syst. Evol. Microbiol.">
        <title>Ligilactobacillus ubinensis sp. nov., a novel species isolated from the wild ferment of a durian fruit (Durio zibethinus).</title>
        <authorList>
            <person name="Heng Y.C."/>
            <person name="Menon N."/>
            <person name="Chen B."/>
            <person name="Loo B.Z.L."/>
            <person name="Wong G.W.J."/>
            <person name="Lim A.C.H."/>
            <person name="Silvaraju S."/>
            <person name="Kittelmann S."/>
        </authorList>
    </citation>
    <scope>NUCLEOTIDE SEQUENCE [LARGE SCALE GENOMIC DNA]</scope>
    <source>
        <strain evidence="12 13">WILCCON 0076</strain>
    </source>
</reference>
<dbReference type="PANTHER" id="PTHR18952:SF265">
    <property type="entry name" value="CARBONIC ANHYDRASE"/>
    <property type="match status" value="1"/>
</dbReference>
<dbReference type="SUPFAM" id="SSF51069">
    <property type="entry name" value="Carbonic anhydrase"/>
    <property type="match status" value="1"/>
</dbReference>
<comment type="cofactor">
    <cofactor evidence="1 10">
        <name>Zn(2+)</name>
        <dbReference type="ChEBI" id="CHEBI:29105"/>
    </cofactor>
</comment>
<dbReference type="RefSeq" id="WP_253361088.1">
    <property type="nucleotide sequence ID" value="NZ_JAIULA010000016.1"/>
</dbReference>
<evidence type="ECO:0000256" key="6">
    <source>
        <dbReference type="ARBA" id="ARBA00022723"/>
    </source>
</evidence>
<comment type="catalytic activity">
    <reaction evidence="9 10">
        <text>hydrogencarbonate + H(+) = CO2 + H2O</text>
        <dbReference type="Rhea" id="RHEA:10748"/>
        <dbReference type="ChEBI" id="CHEBI:15377"/>
        <dbReference type="ChEBI" id="CHEBI:15378"/>
        <dbReference type="ChEBI" id="CHEBI:16526"/>
        <dbReference type="ChEBI" id="CHEBI:17544"/>
        <dbReference type="EC" id="4.2.1.1"/>
    </reaction>
</comment>
<evidence type="ECO:0000256" key="8">
    <source>
        <dbReference type="ARBA" id="ARBA00023239"/>
    </source>
</evidence>
<evidence type="ECO:0000256" key="5">
    <source>
        <dbReference type="ARBA" id="ARBA00014628"/>
    </source>
</evidence>
<dbReference type="EMBL" id="JAIULA010000016">
    <property type="protein sequence ID" value="MCP0887324.1"/>
    <property type="molecule type" value="Genomic_DNA"/>
</dbReference>
<dbReference type="SMART" id="SM01057">
    <property type="entry name" value="Carb_anhydrase"/>
    <property type="match status" value="1"/>
</dbReference>
<evidence type="ECO:0000313" key="13">
    <source>
        <dbReference type="Proteomes" id="UP001139006"/>
    </source>
</evidence>
<evidence type="ECO:0000256" key="3">
    <source>
        <dbReference type="ARBA" id="ARBA00010718"/>
    </source>
</evidence>
<dbReference type="InterPro" id="IPR036398">
    <property type="entry name" value="CA_dom_sf"/>
</dbReference>